<feature type="compositionally biased region" description="Basic residues" evidence="1">
    <location>
        <begin position="1"/>
        <end position="10"/>
    </location>
</feature>
<sequence>NRSHGLKRRVATVQPNTKQHGSFHERKPEVGFQFSAFSHLGLYPQHLSVQSPPYSAQKGARGKDETVPSSTHKGLPFCLLCPEQLGALWKFLWRKDLMEGAREQQPLPSSPELTISHSRYHSLGFSSMELNRT</sequence>
<protein>
    <submittedName>
        <fullName evidence="2">Uncharacterized protein</fullName>
    </submittedName>
</protein>
<dbReference type="Proteomes" id="UP000237000">
    <property type="component" value="Unassembled WGS sequence"/>
</dbReference>
<dbReference type="AlphaFoldDB" id="A0A2P5EQN5"/>
<keyword evidence="3" id="KW-1185">Reference proteome</keyword>
<dbReference type="EMBL" id="JXTC01000112">
    <property type="protein sequence ID" value="PON87863.1"/>
    <property type="molecule type" value="Genomic_DNA"/>
</dbReference>
<feature type="region of interest" description="Disordered" evidence="1">
    <location>
        <begin position="1"/>
        <end position="24"/>
    </location>
</feature>
<gene>
    <name evidence="2" type="ORF">TorRG33x02_164080</name>
</gene>
<organism evidence="2 3">
    <name type="scientific">Trema orientale</name>
    <name type="common">Charcoal tree</name>
    <name type="synonym">Celtis orientalis</name>
    <dbReference type="NCBI Taxonomy" id="63057"/>
    <lineage>
        <taxon>Eukaryota</taxon>
        <taxon>Viridiplantae</taxon>
        <taxon>Streptophyta</taxon>
        <taxon>Embryophyta</taxon>
        <taxon>Tracheophyta</taxon>
        <taxon>Spermatophyta</taxon>
        <taxon>Magnoliopsida</taxon>
        <taxon>eudicotyledons</taxon>
        <taxon>Gunneridae</taxon>
        <taxon>Pentapetalae</taxon>
        <taxon>rosids</taxon>
        <taxon>fabids</taxon>
        <taxon>Rosales</taxon>
        <taxon>Cannabaceae</taxon>
        <taxon>Trema</taxon>
    </lineage>
</organism>
<reference evidence="3" key="1">
    <citation type="submission" date="2016-06" db="EMBL/GenBank/DDBJ databases">
        <title>Parallel loss of symbiosis genes in relatives of nitrogen-fixing non-legume Parasponia.</title>
        <authorList>
            <person name="Van Velzen R."/>
            <person name="Holmer R."/>
            <person name="Bu F."/>
            <person name="Rutten L."/>
            <person name="Van Zeijl A."/>
            <person name="Liu W."/>
            <person name="Santuari L."/>
            <person name="Cao Q."/>
            <person name="Sharma T."/>
            <person name="Shen D."/>
            <person name="Roswanjaya Y."/>
            <person name="Wardhani T."/>
            <person name="Kalhor M.S."/>
            <person name="Jansen J."/>
            <person name="Van den Hoogen J."/>
            <person name="Gungor B."/>
            <person name="Hartog M."/>
            <person name="Hontelez J."/>
            <person name="Verver J."/>
            <person name="Yang W.-C."/>
            <person name="Schijlen E."/>
            <person name="Repin R."/>
            <person name="Schilthuizen M."/>
            <person name="Schranz E."/>
            <person name="Heidstra R."/>
            <person name="Miyata K."/>
            <person name="Fedorova E."/>
            <person name="Kohlen W."/>
            <person name="Bisseling T."/>
            <person name="Smit S."/>
            <person name="Geurts R."/>
        </authorList>
    </citation>
    <scope>NUCLEOTIDE SEQUENCE [LARGE SCALE GENOMIC DNA]</scope>
    <source>
        <strain evidence="3">cv. RG33-2</strain>
    </source>
</reference>
<comment type="caution">
    <text evidence="2">The sequence shown here is derived from an EMBL/GenBank/DDBJ whole genome shotgun (WGS) entry which is preliminary data.</text>
</comment>
<name>A0A2P5EQN5_TREOI</name>
<feature type="non-terminal residue" evidence="2">
    <location>
        <position position="1"/>
    </location>
</feature>
<accession>A0A2P5EQN5</accession>
<proteinExistence type="predicted"/>
<evidence type="ECO:0000313" key="2">
    <source>
        <dbReference type="EMBL" id="PON87863.1"/>
    </source>
</evidence>
<dbReference type="InParanoid" id="A0A2P5EQN5"/>
<feature type="region of interest" description="Disordered" evidence="1">
    <location>
        <begin position="51"/>
        <end position="71"/>
    </location>
</feature>
<evidence type="ECO:0000256" key="1">
    <source>
        <dbReference type="SAM" id="MobiDB-lite"/>
    </source>
</evidence>
<evidence type="ECO:0000313" key="3">
    <source>
        <dbReference type="Proteomes" id="UP000237000"/>
    </source>
</evidence>
<dbReference type="OrthoDB" id="10293718at2759"/>